<dbReference type="PANTHER" id="PTHR33240:SF8">
    <property type="entry name" value="OS03G0439900 PROTEIN"/>
    <property type="match status" value="1"/>
</dbReference>
<protein>
    <recommendedName>
        <fullName evidence="4">Aspartic peptidase DDI1-type domain-containing protein</fullName>
    </recommendedName>
</protein>
<evidence type="ECO:0008006" key="4">
    <source>
        <dbReference type="Google" id="ProtNLM"/>
    </source>
</evidence>
<feature type="compositionally biased region" description="Basic and acidic residues" evidence="1">
    <location>
        <begin position="211"/>
        <end position="221"/>
    </location>
</feature>
<feature type="region of interest" description="Disordered" evidence="1">
    <location>
        <begin position="202"/>
        <end position="221"/>
    </location>
</feature>
<proteinExistence type="predicted"/>
<dbReference type="InterPro" id="IPR021109">
    <property type="entry name" value="Peptidase_aspartic_dom_sf"/>
</dbReference>
<name>A0A6D2I3Z3_9BRAS</name>
<reference evidence="2" key="1">
    <citation type="submission" date="2020-01" db="EMBL/GenBank/DDBJ databases">
        <authorList>
            <person name="Mishra B."/>
        </authorList>
    </citation>
    <scope>NUCLEOTIDE SEQUENCE [LARGE SCALE GENOMIC DNA]</scope>
</reference>
<accession>A0A6D2I3Z3</accession>
<gene>
    <name evidence="2" type="ORF">MERR_LOCUS8947</name>
</gene>
<evidence type="ECO:0000313" key="2">
    <source>
        <dbReference type="EMBL" id="CAA7021712.1"/>
    </source>
</evidence>
<keyword evidence="3" id="KW-1185">Reference proteome</keyword>
<dbReference type="SUPFAM" id="SSF50630">
    <property type="entry name" value="Acid proteases"/>
    <property type="match status" value="1"/>
</dbReference>
<dbReference type="CDD" id="cd00303">
    <property type="entry name" value="retropepsin_like"/>
    <property type="match status" value="1"/>
</dbReference>
<dbReference type="Proteomes" id="UP000467841">
    <property type="component" value="Unassembled WGS sequence"/>
</dbReference>
<dbReference type="Gene3D" id="2.40.70.10">
    <property type="entry name" value="Acid Proteases"/>
    <property type="match status" value="1"/>
</dbReference>
<dbReference type="AlphaFoldDB" id="A0A6D2I3Z3"/>
<evidence type="ECO:0000313" key="3">
    <source>
        <dbReference type="Proteomes" id="UP000467841"/>
    </source>
</evidence>
<dbReference type="EMBL" id="CACVBM020000643">
    <property type="protein sequence ID" value="CAA7021712.1"/>
    <property type="molecule type" value="Genomic_DNA"/>
</dbReference>
<dbReference type="OrthoDB" id="1095202at2759"/>
<organism evidence="2 3">
    <name type="scientific">Microthlaspi erraticum</name>
    <dbReference type="NCBI Taxonomy" id="1685480"/>
    <lineage>
        <taxon>Eukaryota</taxon>
        <taxon>Viridiplantae</taxon>
        <taxon>Streptophyta</taxon>
        <taxon>Embryophyta</taxon>
        <taxon>Tracheophyta</taxon>
        <taxon>Spermatophyta</taxon>
        <taxon>Magnoliopsida</taxon>
        <taxon>eudicotyledons</taxon>
        <taxon>Gunneridae</taxon>
        <taxon>Pentapetalae</taxon>
        <taxon>rosids</taxon>
        <taxon>malvids</taxon>
        <taxon>Brassicales</taxon>
        <taxon>Brassicaceae</taxon>
        <taxon>Coluteocarpeae</taxon>
        <taxon>Microthlaspi</taxon>
    </lineage>
</organism>
<evidence type="ECO:0000256" key="1">
    <source>
        <dbReference type="SAM" id="MobiDB-lite"/>
    </source>
</evidence>
<comment type="caution">
    <text evidence="2">The sequence shown here is derived from an EMBL/GenBank/DDBJ whole genome shotgun (WGS) entry which is preliminary data.</text>
</comment>
<sequence length="308" mass="34607">MVGLLDGDDSISATKEYERKAVAAQRYPYIHKGIPTISFTDKDAGGLDTPHLDPLVVTLQIHDCDVAKILIDTGSTVNLIFKETLDRMGVEEKSIKPTARPLTGFTAEHVYSCGTVRLPVYIGGISKLMKFVVMDKPAIYNAILGMAWLQEMKAVISTFHQCMKFPTPSGIFTLRGNQRVTRSCFLQERRLHIASSFMIAEPSNQSPPPCKEPEPISDDETHRPNMARHATVTKEANPLAALRITNTEPTWKFAEPTWKSDLGLSLSTRKPRKLHDLFELEQLEDEQLQSFLNRFKSMLLDFDEVSEA</sequence>
<dbReference type="PANTHER" id="PTHR33240">
    <property type="entry name" value="OS08G0508500 PROTEIN"/>
    <property type="match status" value="1"/>
</dbReference>